<dbReference type="Gene3D" id="3.10.450.50">
    <property type="match status" value="1"/>
</dbReference>
<sequence length="676" mass="75983">MSVGRNELCPCGSGKKYKKCCGVVTPIDELRSLREQRLRKEYTMWIEKLRRFVGVQATDADVAQARAQIAQEVGLPEETLLSPEWAAHFYNWFVFDRKPVGGSLLDQFLAQDGRKMEAELQEGFRNLSFALYVLEEIHDDHVTVRELLGEGRREVVDVKGVTPQPGQIIAGRLLSLGQRELLFSGSMFLPAQLQPALIDLAQNSGGLTAPDLYRFVLQSGSTETERQATGLLRRTYKQPFSRSEIRERLEANPSFTLKKQDVADELWVYTTAKQEFLLHSLGNALLELHEVAGELHLQEEVLVIEAFAPQADEIADALYCSELVEEQPIQVLTSTNARLSKGTIFITSEPALPPKLLQWAVQTYFAEKWLTSEQPELGGMEPILVAASEHGEFKQQLELVVTQMEKENQVGQGAGRYMRLDMLRPRLALPNSTLNIENLLSRPLIEGLPESVYTVQPQLLGDIADFVRDMTEGKSEATVKKYDEVMNLFRTFVRSAFGPRFDWAQLRPEEMAYFLTHDCVKRSETISKTFAANLLSVLTAFFKWLDKRYQTILSVAMQTLLSELKETLPEAFRMRQLLQKEALGNLYDAARKPSKVAENVWVVSAKQASGWSVKQKSGAELVLKLESAVEDTLAANWSLFAVIGQAADGVWYLYGTPELYPPVVSKLLGADITVLA</sequence>
<dbReference type="Proteomes" id="UP000271031">
    <property type="component" value="Unassembled WGS sequence"/>
</dbReference>
<dbReference type="Gene3D" id="1.10.150.130">
    <property type="match status" value="1"/>
</dbReference>
<dbReference type="RefSeq" id="WP_122918414.1">
    <property type="nucleotide sequence ID" value="NZ_RHHQ01000010.1"/>
</dbReference>
<organism evidence="2 3">
    <name type="scientific">Brevibacillus fluminis</name>
    <dbReference type="NCBI Taxonomy" id="511487"/>
    <lineage>
        <taxon>Bacteria</taxon>
        <taxon>Bacillati</taxon>
        <taxon>Bacillota</taxon>
        <taxon>Bacilli</taxon>
        <taxon>Bacillales</taxon>
        <taxon>Paenibacillaceae</taxon>
        <taxon>Brevibacillus</taxon>
    </lineage>
</organism>
<dbReference type="SUPFAM" id="SSF103642">
    <property type="entry name" value="Sec-C motif"/>
    <property type="match status" value="1"/>
</dbReference>
<evidence type="ECO:0008006" key="4">
    <source>
        <dbReference type="Google" id="ProtNLM"/>
    </source>
</evidence>
<gene>
    <name evidence="2" type="ORF">EDM56_13365</name>
</gene>
<dbReference type="Pfam" id="PF02810">
    <property type="entry name" value="SEC-C"/>
    <property type="match status" value="1"/>
</dbReference>
<reference evidence="2 3" key="1">
    <citation type="submission" date="2018-10" db="EMBL/GenBank/DDBJ databases">
        <title>Phylogenomics of Brevibacillus.</title>
        <authorList>
            <person name="Dunlap C."/>
        </authorList>
    </citation>
    <scope>NUCLEOTIDE SEQUENCE [LARGE SCALE GENOMIC DNA]</scope>
    <source>
        <strain evidence="2 3">JCM 15716</strain>
    </source>
</reference>
<keyword evidence="3" id="KW-1185">Reference proteome</keyword>
<keyword evidence="1" id="KW-0238">DNA-binding</keyword>
<proteinExistence type="predicted"/>
<protein>
    <recommendedName>
        <fullName evidence="4">SEC-C domain-containing protein</fullName>
    </recommendedName>
</protein>
<dbReference type="AlphaFoldDB" id="A0A3M8DJL4"/>
<dbReference type="GO" id="GO:0003677">
    <property type="term" value="F:DNA binding"/>
    <property type="evidence" value="ECO:0007669"/>
    <property type="project" value="UniProtKB-KW"/>
</dbReference>
<evidence type="ECO:0000313" key="2">
    <source>
        <dbReference type="EMBL" id="RNB87809.1"/>
    </source>
</evidence>
<dbReference type="OrthoDB" id="2473797at2"/>
<accession>A0A3M8DJL4</accession>
<evidence type="ECO:0000256" key="1">
    <source>
        <dbReference type="ARBA" id="ARBA00023125"/>
    </source>
</evidence>
<dbReference type="InterPro" id="IPR010998">
    <property type="entry name" value="Integrase_recombinase_N"/>
</dbReference>
<evidence type="ECO:0000313" key="3">
    <source>
        <dbReference type="Proteomes" id="UP000271031"/>
    </source>
</evidence>
<name>A0A3M8DJL4_9BACL</name>
<dbReference type="EMBL" id="RHHQ01000010">
    <property type="protein sequence ID" value="RNB87809.1"/>
    <property type="molecule type" value="Genomic_DNA"/>
</dbReference>
<dbReference type="InterPro" id="IPR004027">
    <property type="entry name" value="SEC_C_motif"/>
</dbReference>
<comment type="caution">
    <text evidence="2">The sequence shown here is derived from an EMBL/GenBank/DDBJ whole genome shotgun (WGS) entry which is preliminary data.</text>
</comment>